<dbReference type="EMBL" id="ML976757">
    <property type="protein sequence ID" value="KAF1965678.1"/>
    <property type="molecule type" value="Genomic_DNA"/>
</dbReference>
<gene>
    <name evidence="1" type="ORF">BU23DRAFT_560831</name>
</gene>
<name>A0A6A5ULT3_9PLEO</name>
<reference evidence="1" key="1">
    <citation type="journal article" date="2020" name="Stud. Mycol.">
        <title>101 Dothideomycetes genomes: a test case for predicting lifestyles and emergence of pathogens.</title>
        <authorList>
            <person name="Haridas S."/>
            <person name="Albert R."/>
            <person name="Binder M."/>
            <person name="Bloem J."/>
            <person name="Labutti K."/>
            <person name="Salamov A."/>
            <person name="Andreopoulos B."/>
            <person name="Baker S."/>
            <person name="Barry K."/>
            <person name="Bills G."/>
            <person name="Bluhm B."/>
            <person name="Cannon C."/>
            <person name="Castanera R."/>
            <person name="Culley D."/>
            <person name="Daum C."/>
            <person name="Ezra D."/>
            <person name="Gonzalez J."/>
            <person name="Henrissat B."/>
            <person name="Kuo A."/>
            <person name="Liang C."/>
            <person name="Lipzen A."/>
            <person name="Lutzoni F."/>
            <person name="Magnuson J."/>
            <person name="Mondo S."/>
            <person name="Nolan M."/>
            <person name="Ohm R."/>
            <person name="Pangilinan J."/>
            <person name="Park H.-J."/>
            <person name="Ramirez L."/>
            <person name="Alfaro M."/>
            <person name="Sun H."/>
            <person name="Tritt A."/>
            <person name="Yoshinaga Y."/>
            <person name="Zwiers L.-H."/>
            <person name="Turgeon B."/>
            <person name="Goodwin S."/>
            <person name="Spatafora J."/>
            <person name="Crous P."/>
            <person name="Grigoriev I."/>
        </authorList>
    </citation>
    <scope>NUCLEOTIDE SEQUENCE</scope>
    <source>
        <strain evidence="1">CBS 107.79</strain>
    </source>
</reference>
<dbReference type="AlphaFoldDB" id="A0A6A5ULT3"/>
<accession>A0A6A5ULT3</accession>
<dbReference type="Proteomes" id="UP000800036">
    <property type="component" value="Unassembled WGS sequence"/>
</dbReference>
<dbReference type="OrthoDB" id="4158087at2759"/>
<sequence length="233" mass="26890">MPFNLAFQDDAQIRAWRTVKRFPKNTSFMFDVVVRLHQLGLAVASDWIDRVDSCALTNLYFEALQSAMLIQLEEPWSEQLPGGIQGQEAAVMFKVWAAGLPIYACAALRHLRSRHRVLVPREYHGPLFGRVQTILDGDGGYHAWPRGRNLEPVLATLFYALEACTWDDPWRIWCVDAMRKILDLLKLKTVKEFKKTLNFMPMTELHQEMMDIVWAELTHESVPRISSMLQVFG</sequence>
<evidence type="ECO:0000313" key="2">
    <source>
        <dbReference type="Proteomes" id="UP000800036"/>
    </source>
</evidence>
<evidence type="ECO:0000313" key="1">
    <source>
        <dbReference type="EMBL" id="KAF1965678.1"/>
    </source>
</evidence>
<protein>
    <submittedName>
        <fullName evidence="1">Uncharacterized protein</fullName>
    </submittedName>
</protein>
<keyword evidence="2" id="KW-1185">Reference proteome</keyword>
<organism evidence="1 2">
    <name type="scientific">Bimuria novae-zelandiae CBS 107.79</name>
    <dbReference type="NCBI Taxonomy" id="1447943"/>
    <lineage>
        <taxon>Eukaryota</taxon>
        <taxon>Fungi</taxon>
        <taxon>Dikarya</taxon>
        <taxon>Ascomycota</taxon>
        <taxon>Pezizomycotina</taxon>
        <taxon>Dothideomycetes</taxon>
        <taxon>Pleosporomycetidae</taxon>
        <taxon>Pleosporales</taxon>
        <taxon>Massarineae</taxon>
        <taxon>Didymosphaeriaceae</taxon>
        <taxon>Bimuria</taxon>
    </lineage>
</organism>
<proteinExistence type="predicted"/>